<dbReference type="Pfam" id="PF04542">
    <property type="entry name" value="Sigma70_r2"/>
    <property type="match status" value="1"/>
</dbReference>
<dbReference type="AlphaFoldDB" id="A0A1D8ADT0"/>
<dbReference type="KEGG" id="nre:BES08_25375"/>
<dbReference type="NCBIfam" id="TIGR02937">
    <property type="entry name" value="sigma70-ECF"/>
    <property type="match status" value="1"/>
</dbReference>
<feature type="domain" description="RNA polymerase sigma factor 70 region 4 type 2" evidence="3">
    <location>
        <begin position="121"/>
        <end position="170"/>
    </location>
</feature>
<dbReference type="InterPro" id="IPR007627">
    <property type="entry name" value="RNA_pol_sigma70_r2"/>
</dbReference>
<evidence type="ECO:0000256" key="1">
    <source>
        <dbReference type="ARBA" id="ARBA00011344"/>
    </source>
</evidence>
<dbReference type="InterPro" id="IPR013249">
    <property type="entry name" value="RNA_pol_sigma70_r4_t2"/>
</dbReference>
<evidence type="ECO:0000259" key="2">
    <source>
        <dbReference type="Pfam" id="PF04542"/>
    </source>
</evidence>
<evidence type="ECO:0000313" key="5">
    <source>
        <dbReference type="Proteomes" id="UP000094626"/>
    </source>
</evidence>
<dbReference type="SUPFAM" id="SSF88659">
    <property type="entry name" value="Sigma3 and sigma4 domains of RNA polymerase sigma factors"/>
    <property type="match status" value="1"/>
</dbReference>
<dbReference type="InterPro" id="IPR052704">
    <property type="entry name" value="ECF_Sigma-70_Domain"/>
</dbReference>
<dbReference type="InterPro" id="IPR036388">
    <property type="entry name" value="WH-like_DNA-bd_sf"/>
</dbReference>
<keyword evidence="4" id="KW-0614">Plasmid</keyword>
<organism evidence="4 5">
    <name type="scientific">Novosphingobium resinovorum</name>
    <dbReference type="NCBI Taxonomy" id="158500"/>
    <lineage>
        <taxon>Bacteria</taxon>
        <taxon>Pseudomonadati</taxon>
        <taxon>Pseudomonadota</taxon>
        <taxon>Alphaproteobacteria</taxon>
        <taxon>Sphingomonadales</taxon>
        <taxon>Sphingomonadaceae</taxon>
        <taxon>Novosphingobium</taxon>
    </lineage>
</organism>
<dbReference type="Pfam" id="PF08281">
    <property type="entry name" value="Sigma70_r4_2"/>
    <property type="match status" value="1"/>
</dbReference>
<protein>
    <submittedName>
        <fullName evidence="4">RNA polymerase sigma factor SigJ</fullName>
    </submittedName>
</protein>
<dbReference type="Gene3D" id="1.10.10.10">
    <property type="entry name" value="Winged helix-like DNA-binding domain superfamily/Winged helix DNA-binding domain"/>
    <property type="match status" value="1"/>
</dbReference>
<name>A0A1D8ADT0_9SPHN</name>
<keyword evidence="5" id="KW-1185">Reference proteome</keyword>
<feature type="domain" description="RNA polymerase sigma-70 region 2" evidence="2">
    <location>
        <begin position="26"/>
        <end position="88"/>
    </location>
</feature>
<dbReference type="SUPFAM" id="SSF88946">
    <property type="entry name" value="Sigma2 domain of RNA polymerase sigma factors"/>
    <property type="match status" value="1"/>
</dbReference>
<dbReference type="InterPro" id="IPR013325">
    <property type="entry name" value="RNA_pol_sigma_r2"/>
</dbReference>
<sequence length="314" mass="34837">MRQAAVVGRIQWRTPVLPSDGRLADFEAERPRLLRLGYRMLGSVSEAEDVVQEAWLRWAARAENVDTPAAYLTRIVTRLCLDQLKSARARRETYVGAWLPEPLMGTTESEEAIADDVTLTLMLAMERLSPLERAAFLLHDVFDMALTDVATTLGREPAAVRQLASRARKHVQHARPRFTLKATEADQIARAFFSAARDGDTVALSALLARDVEIHSDGGGKVIAFRNVVRGIDRALRLFAGLRRKYSSAPTLLRTATINGLPGYISIDRGDVLQTTALEVRDGRIMGIYIVRNPDKLRHVVAAFGTDGHPQHSH</sequence>
<dbReference type="SUPFAM" id="SSF54427">
    <property type="entry name" value="NTF2-like"/>
    <property type="match status" value="1"/>
</dbReference>
<dbReference type="Gene3D" id="1.10.1740.10">
    <property type="match status" value="1"/>
</dbReference>
<dbReference type="GO" id="GO:0006352">
    <property type="term" value="P:DNA-templated transcription initiation"/>
    <property type="evidence" value="ECO:0007669"/>
    <property type="project" value="InterPro"/>
</dbReference>
<evidence type="ECO:0000259" key="3">
    <source>
        <dbReference type="Pfam" id="PF08281"/>
    </source>
</evidence>
<dbReference type="InterPro" id="IPR013324">
    <property type="entry name" value="RNA_pol_sigma_r3/r4-like"/>
</dbReference>
<reference evidence="5" key="1">
    <citation type="journal article" date="2017" name="J. Biotechnol.">
        <title>Complete genome sequence of Novosphingobium resinovorum SA1, a versatile xenobiotic-degrading bacterium capable of utilizing sulfanilic acid.</title>
        <authorList>
            <person name="Hegedus B."/>
            <person name="Kos P.B."/>
            <person name="Balint B."/>
            <person name="Maroti G."/>
            <person name="Gan H.M."/>
            <person name="Perei K."/>
            <person name="Rakhely G."/>
        </authorList>
    </citation>
    <scope>NUCLEOTIDE SEQUENCE [LARGE SCALE GENOMIC DNA]</scope>
    <source>
        <strain evidence="5">SA1</strain>
    </source>
</reference>
<dbReference type="Proteomes" id="UP000094626">
    <property type="component" value="Plasmid pSA2"/>
</dbReference>
<dbReference type="InterPro" id="IPR014284">
    <property type="entry name" value="RNA_pol_sigma-70_dom"/>
</dbReference>
<evidence type="ECO:0000313" key="4">
    <source>
        <dbReference type="EMBL" id="AOR80250.1"/>
    </source>
</evidence>
<dbReference type="GO" id="GO:0016987">
    <property type="term" value="F:sigma factor activity"/>
    <property type="evidence" value="ECO:0007669"/>
    <property type="project" value="InterPro"/>
</dbReference>
<dbReference type="EMBL" id="CP017077">
    <property type="protein sequence ID" value="AOR80250.1"/>
    <property type="molecule type" value="Genomic_DNA"/>
</dbReference>
<comment type="subunit">
    <text evidence="1">Interacts transiently with the RNA polymerase catalytic core formed by RpoA, RpoB, RpoC and RpoZ (2 alpha, 1 beta, 1 beta' and 1 omega subunit) to form the RNA polymerase holoenzyme that can initiate transcription.</text>
</comment>
<dbReference type="PANTHER" id="PTHR30173">
    <property type="entry name" value="SIGMA 19 FACTOR"/>
    <property type="match status" value="1"/>
</dbReference>
<dbReference type="OrthoDB" id="9794372at2"/>
<geneLocation type="plasmid" evidence="4 5">
    <name>pSA2</name>
</geneLocation>
<dbReference type="GO" id="GO:0003677">
    <property type="term" value="F:DNA binding"/>
    <property type="evidence" value="ECO:0007669"/>
    <property type="project" value="InterPro"/>
</dbReference>
<dbReference type="Gene3D" id="3.10.450.50">
    <property type="match status" value="1"/>
</dbReference>
<dbReference type="PANTHER" id="PTHR30173:SF43">
    <property type="entry name" value="ECF RNA POLYMERASE SIGMA FACTOR SIGI-RELATED"/>
    <property type="match status" value="1"/>
</dbReference>
<gene>
    <name evidence="4" type="ORF">BES08_25375</name>
</gene>
<dbReference type="NCBIfam" id="NF007214">
    <property type="entry name" value="PRK09636.1"/>
    <property type="match status" value="1"/>
</dbReference>
<accession>A0A1D8ADT0</accession>
<dbReference type="InterPro" id="IPR032710">
    <property type="entry name" value="NTF2-like_dom_sf"/>
</dbReference>
<proteinExistence type="predicted"/>